<dbReference type="EMBL" id="HBUF01192152">
    <property type="protein sequence ID" value="CAG6658714.1"/>
    <property type="molecule type" value="Transcribed_RNA"/>
</dbReference>
<sequence length="113" mass="13146">MELISNGESGVYRIFFVLIYQSQEWNSGEAGIILCCAFYSKDRFIQNIIINTHYLHFSQTYRAPIHTYSMVFSMSININLSTSNTAIMCLSGRHDGFKSFFFSFKPFRSYCPF</sequence>
<name>A0A8D8WI14_9HEMI</name>
<evidence type="ECO:0000313" key="1">
    <source>
        <dbReference type="EMBL" id="CAG6658714.1"/>
    </source>
</evidence>
<reference evidence="1" key="1">
    <citation type="submission" date="2021-05" db="EMBL/GenBank/DDBJ databases">
        <authorList>
            <person name="Alioto T."/>
            <person name="Alioto T."/>
            <person name="Gomez Garrido J."/>
        </authorList>
    </citation>
    <scope>NUCLEOTIDE SEQUENCE</scope>
</reference>
<dbReference type="AlphaFoldDB" id="A0A8D8WI14"/>
<accession>A0A8D8WI14</accession>
<organism evidence="1">
    <name type="scientific">Cacopsylla melanoneura</name>
    <dbReference type="NCBI Taxonomy" id="428564"/>
    <lineage>
        <taxon>Eukaryota</taxon>
        <taxon>Metazoa</taxon>
        <taxon>Ecdysozoa</taxon>
        <taxon>Arthropoda</taxon>
        <taxon>Hexapoda</taxon>
        <taxon>Insecta</taxon>
        <taxon>Pterygota</taxon>
        <taxon>Neoptera</taxon>
        <taxon>Paraneoptera</taxon>
        <taxon>Hemiptera</taxon>
        <taxon>Sternorrhyncha</taxon>
        <taxon>Psylloidea</taxon>
        <taxon>Psyllidae</taxon>
        <taxon>Psyllinae</taxon>
        <taxon>Cacopsylla</taxon>
    </lineage>
</organism>
<protein>
    <submittedName>
        <fullName evidence="1">Uncharacterized protein</fullName>
    </submittedName>
</protein>
<proteinExistence type="predicted"/>